<protein>
    <submittedName>
        <fullName evidence="1">Uncharacterized protein</fullName>
    </submittedName>
</protein>
<dbReference type="AlphaFoldDB" id="X0UDJ4"/>
<reference evidence="1" key="1">
    <citation type="journal article" date="2014" name="Front. Microbiol.">
        <title>High frequency of phylogenetically diverse reductive dehalogenase-homologous genes in deep subseafloor sedimentary metagenomes.</title>
        <authorList>
            <person name="Kawai M."/>
            <person name="Futagami T."/>
            <person name="Toyoda A."/>
            <person name="Takaki Y."/>
            <person name="Nishi S."/>
            <person name="Hori S."/>
            <person name="Arai W."/>
            <person name="Tsubouchi T."/>
            <person name="Morono Y."/>
            <person name="Uchiyama I."/>
            <person name="Ito T."/>
            <person name="Fujiyama A."/>
            <person name="Inagaki F."/>
            <person name="Takami H."/>
        </authorList>
    </citation>
    <scope>NUCLEOTIDE SEQUENCE</scope>
    <source>
        <strain evidence="1">Expedition CK06-06</strain>
    </source>
</reference>
<sequence>MMYTSDYDGRFMPGIDEDWATGRYSWIYTLIPYYNEPVIRLCPKAKHTIDEGGTMPWVAWDVSKTNPNDFSYLREPIYKVGSYGLNWWVNDSDLVSGAHDAKNKWRRTGQKNASMIPVLMDSGFM</sequence>
<dbReference type="EMBL" id="BARS01013634">
    <property type="protein sequence ID" value="GAF98447.1"/>
    <property type="molecule type" value="Genomic_DNA"/>
</dbReference>
<evidence type="ECO:0000313" key="1">
    <source>
        <dbReference type="EMBL" id="GAF98447.1"/>
    </source>
</evidence>
<feature type="non-terminal residue" evidence="1">
    <location>
        <position position="125"/>
    </location>
</feature>
<proteinExistence type="predicted"/>
<name>X0UDJ4_9ZZZZ</name>
<gene>
    <name evidence="1" type="ORF">S01H1_23548</name>
</gene>
<comment type="caution">
    <text evidence="1">The sequence shown here is derived from an EMBL/GenBank/DDBJ whole genome shotgun (WGS) entry which is preliminary data.</text>
</comment>
<organism evidence="1">
    <name type="scientific">marine sediment metagenome</name>
    <dbReference type="NCBI Taxonomy" id="412755"/>
    <lineage>
        <taxon>unclassified sequences</taxon>
        <taxon>metagenomes</taxon>
        <taxon>ecological metagenomes</taxon>
    </lineage>
</organism>
<accession>X0UDJ4</accession>